<evidence type="ECO:0000313" key="1">
    <source>
        <dbReference type="EMBL" id="RNL90089.1"/>
    </source>
</evidence>
<reference evidence="1 2" key="1">
    <citation type="submission" date="2018-10" db="EMBL/GenBank/DDBJ databases">
        <title>Sinomicrobium pectinilyticum sp. nov., a pectinase-producing bacterium isolated from alkaline and saline soil, and emended description of the genus Sinomicrobium.</title>
        <authorList>
            <person name="Cheng B."/>
            <person name="Li C."/>
            <person name="Lai Q."/>
            <person name="Du M."/>
            <person name="Shao Z."/>
            <person name="Xu P."/>
            <person name="Yang C."/>
        </authorList>
    </citation>
    <scope>NUCLEOTIDE SEQUENCE [LARGE SCALE GENOMIC DNA]</scope>
    <source>
        <strain evidence="1 2">5DNS001</strain>
    </source>
</reference>
<dbReference type="EMBL" id="RJTM01000034">
    <property type="protein sequence ID" value="RNL90089.1"/>
    <property type="molecule type" value="Genomic_DNA"/>
</dbReference>
<name>A0A3N0EQW7_SINP1</name>
<gene>
    <name evidence="1" type="ORF">ED312_06590</name>
</gene>
<dbReference type="AlphaFoldDB" id="A0A3N0EQW7"/>
<dbReference type="RefSeq" id="WP_123215221.1">
    <property type="nucleotide sequence ID" value="NZ_RJTM01000034.1"/>
</dbReference>
<sequence length="87" mass="10021">MWLKKYLAGIMGHLMEDHKVDIYLYEKDKKIGSKGSVPYVPPMGSVIEIEDDGRLFMVETVFIGHSFGVVHLYGYIMDGMTKEQLHR</sequence>
<organism evidence="1 2">
    <name type="scientific">Sinomicrobium pectinilyticum</name>
    <dbReference type="NCBI Taxonomy" id="1084421"/>
    <lineage>
        <taxon>Bacteria</taxon>
        <taxon>Pseudomonadati</taxon>
        <taxon>Bacteroidota</taxon>
        <taxon>Flavobacteriia</taxon>
        <taxon>Flavobacteriales</taxon>
        <taxon>Flavobacteriaceae</taxon>
        <taxon>Sinomicrobium</taxon>
    </lineage>
</organism>
<keyword evidence="2" id="KW-1185">Reference proteome</keyword>
<proteinExistence type="predicted"/>
<evidence type="ECO:0000313" key="2">
    <source>
        <dbReference type="Proteomes" id="UP000267469"/>
    </source>
</evidence>
<comment type="caution">
    <text evidence="1">The sequence shown here is derived from an EMBL/GenBank/DDBJ whole genome shotgun (WGS) entry which is preliminary data.</text>
</comment>
<protein>
    <submittedName>
        <fullName evidence="1">Uncharacterized protein</fullName>
    </submittedName>
</protein>
<accession>A0A3N0EQW7</accession>
<dbReference type="Proteomes" id="UP000267469">
    <property type="component" value="Unassembled WGS sequence"/>
</dbReference>